<reference evidence="3 4" key="1">
    <citation type="submission" date="2006-02" db="EMBL/GenBank/DDBJ databases">
        <authorList>
            <person name="Pinhassi J."/>
            <person name="Pedros-Alio C."/>
            <person name="Ferriera S."/>
            <person name="Johnson J."/>
            <person name="Kravitz S."/>
            <person name="Halpern A."/>
            <person name="Remington K."/>
            <person name="Beeson K."/>
            <person name="Tran B."/>
            <person name="Rogers Y.-H."/>
            <person name="Friedman R."/>
            <person name="Venter J.C."/>
        </authorList>
    </citation>
    <scope>NUCLEOTIDE SEQUENCE [LARGE SCALE GENOMIC DNA]</scope>
    <source>
        <strain evidence="3 4">MED297</strain>
    </source>
</reference>
<evidence type="ECO:0000313" key="4">
    <source>
        <dbReference type="Proteomes" id="UP000005953"/>
    </source>
</evidence>
<dbReference type="GO" id="GO:0005829">
    <property type="term" value="C:cytosol"/>
    <property type="evidence" value="ECO:0007669"/>
    <property type="project" value="TreeGrafter"/>
</dbReference>
<keyword evidence="1" id="KW-0238">DNA-binding</keyword>
<evidence type="ECO:0000256" key="1">
    <source>
        <dbReference type="ARBA" id="ARBA00023125"/>
    </source>
</evidence>
<dbReference type="CDD" id="cd02209">
    <property type="entry name" value="cupin_XRE_C"/>
    <property type="match status" value="1"/>
</dbReference>
<dbReference type="OrthoDB" id="9814751at2"/>
<dbReference type="Gene3D" id="2.60.120.10">
    <property type="entry name" value="Jelly Rolls"/>
    <property type="match status" value="1"/>
</dbReference>
<dbReference type="PROSITE" id="PS50943">
    <property type="entry name" value="HTH_CROC1"/>
    <property type="match status" value="1"/>
</dbReference>
<proteinExistence type="predicted"/>
<dbReference type="SUPFAM" id="SSF47413">
    <property type="entry name" value="lambda repressor-like DNA-binding domains"/>
    <property type="match status" value="1"/>
</dbReference>
<dbReference type="SUPFAM" id="SSF51182">
    <property type="entry name" value="RmlC-like cupins"/>
    <property type="match status" value="1"/>
</dbReference>
<dbReference type="EMBL" id="AAOE01000015">
    <property type="protein sequence ID" value="EAR08862.1"/>
    <property type="molecule type" value="Genomic_DNA"/>
</dbReference>
<evidence type="ECO:0000259" key="2">
    <source>
        <dbReference type="PROSITE" id="PS50943"/>
    </source>
</evidence>
<dbReference type="Gene3D" id="1.10.260.40">
    <property type="entry name" value="lambda repressor-like DNA-binding domains"/>
    <property type="match status" value="1"/>
</dbReference>
<dbReference type="InterPro" id="IPR010982">
    <property type="entry name" value="Lambda_DNA-bd_dom_sf"/>
</dbReference>
<feature type="domain" description="HTH cro/C1-type" evidence="2">
    <location>
        <begin position="7"/>
        <end position="61"/>
    </location>
</feature>
<dbReference type="GO" id="GO:0003700">
    <property type="term" value="F:DNA-binding transcription factor activity"/>
    <property type="evidence" value="ECO:0007669"/>
    <property type="project" value="TreeGrafter"/>
</dbReference>
<dbReference type="PANTHER" id="PTHR46797">
    <property type="entry name" value="HTH-TYPE TRANSCRIPTIONAL REGULATOR"/>
    <property type="match status" value="1"/>
</dbReference>
<gene>
    <name evidence="3" type="ORF">MED297_04312</name>
</gene>
<dbReference type="InterPro" id="IPR001387">
    <property type="entry name" value="Cro/C1-type_HTH"/>
</dbReference>
<dbReference type="InterPro" id="IPR011051">
    <property type="entry name" value="RmlC_Cupin_sf"/>
</dbReference>
<keyword evidence="4" id="KW-1185">Reference proteome</keyword>
<dbReference type="InterPro" id="IPR013096">
    <property type="entry name" value="Cupin_2"/>
</dbReference>
<dbReference type="CDD" id="cd00093">
    <property type="entry name" value="HTH_XRE"/>
    <property type="match status" value="1"/>
</dbReference>
<dbReference type="InterPro" id="IPR014710">
    <property type="entry name" value="RmlC-like_jellyroll"/>
</dbReference>
<dbReference type="Pfam" id="PF01381">
    <property type="entry name" value="HTH_3"/>
    <property type="match status" value="1"/>
</dbReference>
<dbReference type="AlphaFoldDB" id="A4BG67"/>
<dbReference type="GO" id="GO:0003677">
    <property type="term" value="F:DNA binding"/>
    <property type="evidence" value="ECO:0007669"/>
    <property type="project" value="UniProtKB-KW"/>
</dbReference>
<dbReference type="PANTHER" id="PTHR46797:SF11">
    <property type="entry name" value="HTH-TYPE TRANSCRIPTIONAL REGULATOR PUUR"/>
    <property type="match status" value="1"/>
</dbReference>
<comment type="caution">
    <text evidence="3">The sequence shown here is derived from an EMBL/GenBank/DDBJ whole genome shotgun (WGS) entry which is preliminary data.</text>
</comment>
<protein>
    <submittedName>
        <fullName evidence="3">Transcriptional regulator, Cro/CI family protein</fullName>
    </submittedName>
</protein>
<dbReference type="Proteomes" id="UP000005953">
    <property type="component" value="Unassembled WGS sequence"/>
</dbReference>
<accession>A4BG67</accession>
<dbReference type="InterPro" id="IPR050807">
    <property type="entry name" value="TransReg_Diox_bact_type"/>
</dbReference>
<dbReference type="Pfam" id="PF07883">
    <property type="entry name" value="Cupin_2"/>
    <property type="match status" value="1"/>
</dbReference>
<name>A4BG67_9GAMM</name>
<dbReference type="RefSeq" id="WP_008047747.1">
    <property type="nucleotide sequence ID" value="NZ_CH724154.1"/>
</dbReference>
<dbReference type="SMART" id="SM00530">
    <property type="entry name" value="HTH_XRE"/>
    <property type="match status" value="1"/>
</dbReference>
<dbReference type="HOGENOM" id="CLU_085376_1_4_6"/>
<organism evidence="3 4">
    <name type="scientific">Reinekea blandensis MED297</name>
    <dbReference type="NCBI Taxonomy" id="314283"/>
    <lineage>
        <taxon>Bacteria</taxon>
        <taxon>Pseudomonadati</taxon>
        <taxon>Pseudomonadota</taxon>
        <taxon>Gammaproteobacteria</taxon>
        <taxon>Oceanospirillales</taxon>
        <taxon>Saccharospirillaceae</taxon>
        <taxon>Reinekea</taxon>
    </lineage>
</organism>
<sequence>MNVGKRLQEVRKKAGISQRELAKRVGVTNSTISMIEKNNVSPSVSSLQKVLSGMSMTLLEFFEAEDNDIYVPQINYTDDDFQDVSSSQVRRRLLGQYFPNRKLEFVSETFPPGAERRIRLGVESGDKAGMVISGQLVLILGERTVVLEPGNGFYFESSDVHFFRNEGDTSAQLIVVRALGS</sequence>
<dbReference type="STRING" id="314283.MED297_04312"/>
<evidence type="ECO:0000313" key="3">
    <source>
        <dbReference type="EMBL" id="EAR08862.1"/>
    </source>
</evidence>